<keyword evidence="3" id="KW-1185">Reference proteome</keyword>
<dbReference type="InterPro" id="IPR010982">
    <property type="entry name" value="Lambda_DNA-bd_dom_sf"/>
</dbReference>
<feature type="domain" description="HTH cro/C1-type" evidence="1">
    <location>
        <begin position="33"/>
        <end position="68"/>
    </location>
</feature>
<evidence type="ECO:0000313" key="2">
    <source>
        <dbReference type="EMBL" id="PYF07890.1"/>
    </source>
</evidence>
<evidence type="ECO:0000259" key="1">
    <source>
        <dbReference type="PROSITE" id="PS50943"/>
    </source>
</evidence>
<reference evidence="2 3" key="1">
    <citation type="submission" date="2018-06" db="EMBL/GenBank/DDBJ databases">
        <title>Genomic Encyclopedia of Archaeal and Bacterial Type Strains, Phase II (KMG-II): from individual species to whole genera.</title>
        <authorList>
            <person name="Goeker M."/>
        </authorList>
    </citation>
    <scope>NUCLEOTIDE SEQUENCE [LARGE SCALE GENOMIC DNA]</scope>
    <source>
        <strain evidence="2 3">KACC 16626</strain>
    </source>
</reference>
<dbReference type="SUPFAM" id="SSF47413">
    <property type="entry name" value="lambda repressor-like DNA-binding domains"/>
    <property type="match status" value="1"/>
</dbReference>
<comment type="caution">
    <text evidence="2">The sequence shown here is derived from an EMBL/GenBank/DDBJ whole genome shotgun (WGS) entry which is preliminary data.</text>
</comment>
<name>A0A318TVJ3_9BACL</name>
<organism evidence="2 3">
    <name type="scientific">Ureibacillus chungkukjangi</name>
    <dbReference type="NCBI Taxonomy" id="1202712"/>
    <lineage>
        <taxon>Bacteria</taxon>
        <taxon>Bacillati</taxon>
        <taxon>Bacillota</taxon>
        <taxon>Bacilli</taxon>
        <taxon>Bacillales</taxon>
        <taxon>Caryophanaceae</taxon>
        <taxon>Ureibacillus</taxon>
    </lineage>
</organism>
<dbReference type="RefSeq" id="WP_107932113.1">
    <property type="nucleotide sequence ID" value="NZ_CP085009.1"/>
</dbReference>
<dbReference type="EMBL" id="QJTJ01000003">
    <property type="protein sequence ID" value="PYF07890.1"/>
    <property type="molecule type" value="Genomic_DNA"/>
</dbReference>
<sequence length="235" mass="27549">MNEDRIMIGDRLKHLINENGMDIDKDTLLTEFGFAKSSMQKYLTNVRRPSLEHLVNLARIFNTSVDYIVGYTDYVLDTWDYDFLKEFGEFSKEKINDYFIKRGNYTLPSSDTHYTLLFYIVFNSLSNGRTLEDFIGEEKEKFIFTVDTLVKTCMNIIDMPNSPHFSIAEAELLHENIQLYNDGDYRFTDEQIISNLEENTELEHSEKIALLKSYLQQNIATTQRAINLLNELENE</sequence>
<proteinExistence type="predicted"/>
<dbReference type="Gene3D" id="1.10.260.40">
    <property type="entry name" value="lambda repressor-like DNA-binding domains"/>
    <property type="match status" value="1"/>
</dbReference>
<gene>
    <name evidence="2" type="ORF">BJ095_10357</name>
</gene>
<dbReference type="GO" id="GO:0003677">
    <property type="term" value="F:DNA binding"/>
    <property type="evidence" value="ECO:0007669"/>
    <property type="project" value="InterPro"/>
</dbReference>
<dbReference type="CDD" id="cd00093">
    <property type="entry name" value="HTH_XRE"/>
    <property type="match status" value="1"/>
</dbReference>
<dbReference type="OrthoDB" id="8115576at2"/>
<dbReference type="AlphaFoldDB" id="A0A318TVJ3"/>
<evidence type="ECO:0000313" key="3">
    <source>
        <dbReference type="Proteomes" id="UP000247416"/>
    </source>
</evidence>
<dbReference type="Proteomes" id="UP000247416">
    <property type="component" value="Unassembled WGS sequence"/>
</dbReference>
<dbReference type="PROSITE" id="PS50943">
    <property type="entry name" value="HTH_CROC1"/>
    <property type="match status" value="1"/>
</dbReference>
<dbReference type="InterPro" id="IPR001387">
    <property type="entry name" value="Cro/C1-type_HTH"/>
</dbReference>
<protein>
    <recommendedName>
        <fullName evidence="1">HTH cro/C1-type domain-containing protein</fullName>
    </recommendedName>
</protein>
<accession>A0A318TVJ3</accession>